<sequence length="59" mass="6554">MRLISGGNKPGDVDATLISRLVHSRDTDVNEIAQSQEILEEKIDLMSKEEKLLSRLSSS</sequence>
<dbReference type="VEuPathDB" id="VectorBase:LLOJ003305"/>
<name>A0A1B0CG04_LUTLO</name>
<dbReference type="AlphaFoldDB" id="A0A1B0CG04"/>
<keyword evidence="2" id="KW-1185">Reference proteome</keyword>
<dbReference type="Proteomes" id="UP000092461">
    <property type="component" value="Unassembled WGS sequence"/>
</dbReference>
<evidence type="ECO:0000313" key="2">
    <source>
        <dbReference type="Proteomes" id="UP000092461"/>
    </source>
</evidence>
<protein>
    <submittedName>
        <fullName evidence="1">Uncharacterized protein</fullName>
    </submittedName>
</protein>
<evidence type="ECO:0000313" key="1">
    <source>
        <dbReference type="EnsemblMetazoa" id="LLOJ003305-PA"/>
    </source>
</evidence>
<proteinExistence type="predicted"/>
<dbReference type="EnsemblMetazoa" id="LLOJ003305-RA">
    <property type="protein sequence ID" value="LLOJ003305-PA"/>
    <property type="gene ID" value="LLOJ003305"/>
</dbReference>
<dbReference type="VEuPathDB" id="VectorBase:LLONM1_001353"/>
<reference evidence="1" key="1">
    <citation type="submission" date="2020-05" db="UniProtKB">
        <authorList>
            <consortium name="EnsemblMetazoa"/>
        </authorList>
    </citation>
    <scope>IDENTIFICATION</scope>
    <source>
        <strain evidence="1">Jacobina</strain>
    </source>
</reference>
<accession>A0A1B0CG04</accession>
<dbReference type="EMBL" id="AJWK01010630">
    <property type="status" value="NOT_ANNOTATED_CDS"/>
    <property type="molecule type" value="Genomic_DNA"/>
</dbReference>
<organism evidence="1 2">
    <name type="scientific">Lutzomyia longipalpis</name>
    <name type="common">Sand fly</name>
    <dbReference type="NCBI Taxonomy" id="7200"/>
    <lineage>
        <taxon>Eukaryota</taxon>
        <taxon>Metazoa</taxon>
        <taxon>Ecdysozoa</taxon>
        <taxon>Arthropoda</taxon>
        <taxon>Hexapoda</taxon>
        <taxon>Insecta</taxon>
        <taxon>Pterygota</taxon>
        <taxon>Neoptera</taxon>
        <taxon>Endopterygota</taxon>
        <taxon>Diptera</taxon>
        <taxon>Nematocera</taxon>
        <taxon>Psychodoidea</taxon>
        <taxon>Psychodidae</taxon>
        <taxon>Lutzomyia</taxon>
        <taxon>Lutzomyia</taxon>
    </lineage>
</organism>